<reference evidence="4" key="1">
    <citation type="submission" date="2019-01" db="EMBL/GenBank/DDBJ databases">
        <title>Gri0909 isolated from a small marine red alga.</title>
        <authorList>
            <person name="Kim J."/>
            <person name="Jeong S.E."/>
            <person name="Jeon C.O."/>
        </authorList>
    </citation>
    <scope>NUCLEOTIDE SEQUENCE [LARGE SCALE GENOMIC DNA]</scope>
    <source>
        <strain evidence="4">Gri0909</strain>
    </source>
</reference>
<feature type="region of interest" description="Disordered" evidence="1">
    <location>
        <begin position="156"/>
        <end position="175"/>
    </location>
</feature>
<dbReference type="EMBL" id="SADE01000002">
    <property type="protein sequence ID" value="RVU36604.1"/>
    <property type="molecule type" value="Genomic_DNA"/>
</dbReference>
<dbReference type="OrthoDB" id="9796962at2"/>
<dbReference type="SUPFAM" id="SSF110087">
    <property type="entry name" value="DR1885-like metal-binding protein"/>
    <property type="match status" value="1"/>
</dbReference>
<dbReference type="InterPro" id="IPR007410">
    <property type="entry name" value="LpqE-like"/>
</dbReference>
<sequence>MNTILKAAAAALFTIMSIAAAPIAAQAMEPVTSGDLTIEPGWARASATDHAKAGAAFFVIHNKGDSDDVLIGADSGVGGKTEVHTHKHENGVMKMMPAGDVTVPAGGMVMMKPGGLHVMLMSLHGPLKEGEHFQVKLNFSKTGEVTVPVTVMGVAAKGPGGDGHGHMQHGKTTTE</sequence>
<evidence type="ECO:0000256" key="2">
    <source>
        <dbReference type="SAM" id="SignalP"/>
    </source>
</evidence>
<dbReference type="PANTHER" id="PTHR36302">
    <property type="entry name" value="BLR7088 PROTEIN"/>
    <property type="match status" value="1"/>
</dbReference>
<evidence type="ECO:0000313" key="3">
    <source>
        <dbReference type="EMBL" id="RVU36604.1"/>
    </source>
</evidence>
<dbReference type="InterPro" id="IPR058248">
    <property type="entry name" value="Lxx211020-like"/>
</dbReference>
<organism evidence="3 4">
    <name type="scientific">Hwanghaeella grinnelliae</name>
    <dbReference type="NCBI Taxonomy" id="2500179"/>
    <lineage>
        <taxon>Bacteria</taxon>
        <taxon>Pseudomonadati</taxon>
        <taxon>Pseudomonadota</taxon>
        <taxon>Alphaproteobacteria</taxon>
        <taxon>Rhodospirillales</taxon>
        <taxon>Rhodospirillaceae</taxon>
        <taxon>Hwanghaeella</taxon>
    </lineage>
</organism>
<comment type="caution">
    <text evidence="3">The sequence shown here is derived from an EMBL/GenBank/DDBJ whole genome shotgun (WGS) entry which is preliminary data.</text>
</comment>
<protein>
    <submittedName>
        <fullName evidence="3">Copper chaperone PCu(A)C</fullName>
    </submittedName>
</protein>
<keyword evidence="4" id="KW-1185">Reference proteome</keyword>
<accession>A0A437QQ10</accession>
<dbReference type="Pfam" id="PF04314">
    <property type="entry name" value="PCuAC"/>
    <property type="match status" value="1"/>
</dbReference>
<feature type="chain" id="PRO_5019340955" evidence="2">
    <location>
        <begin position="28"/>
        <end position="175"/>
    </location>
</feature>
<dbReference type="Gene3D" id="2.60.40.1890">
    <property type="entry name" value="PCu(A)C copper chaperone"/>
    <property type="match status" value="1"/>
</dbReference>
<name>A0A437QQ10_9PROT</name>
<dbReference type="AlphaFoldDB" id="A0A437QQ10"/>
<dbReference type="Proteomes" id="UP000287447">
    <property type="component" value="Unassembled WGS sequence"/>
</dbReference>
<proteinExistence type="predicted"/>
<dbReference type="RefSeq" id="WP_127766080.1">
    <property type="nucleotide sequence ID" value="NZ_SADE01000002.1"/>
</dbReference>
<dbReference type="PANTHER" id="PTHR36302:SF1">
    <property type="entry name" value="COPPER CHAPERONE PCU(A)C"/>
    <property type="match status" value="1"/>
</dbReference>
<dbReference type="InterPro" id="IPR036182">
    <property type="entry name" value="PCuAC_sf"/>
</dbReference>
<keyword evidence="2" id="KW-0732">Signal</keyword>
<feature type="signal peptide" evidence="2">
    <location>
        <begin position="1"/>
        <end position="27"/>
    </location>
</feature>
<evidence type="ECO:0000313" key="4">
    <source>
        <dbReference type="Proteomes" id="UP000287447"/>
    </source>
</evidence>
<gene>
    <name evidence="3" type="ORF">EOI86_15590</name>
</gene>
<evidence type="ECO:0000256" key="1">
    <source>
        <dbReference type="SAM" id="MobiDB-lite"/>
    </source>
</evidence>